<evidence type="ECO:0000313" key="6">
    <source>
        <dbReference type="Proteomes" id="UP000245942"/>
    </source>
</evidence>
<name>A0A316UJH7_9BASI</name>
<evidence type="ECO:0000256" key="2">
    <source>
        <dbReference type="ARBA" id="ARBA00022801"/>
    </source>
</evidence>
<accession>A0A316UJH7</accession>
<keyword evidence="6" id="KW-1185">Reference proteome</keyword>
<dbReference type="InterPro" id="IPR001360">
    <property type="entry name" value="Glyco_hydro_1"/>
</dbReference>
<dbReference type="InterPro" id="IPR033132">
    <property type="entry name" value="GH_1_N_CS"/>
</dbReference>
<dbReference type="STRING" id="1684307.A0A316UJH7"/>
<evidence type="ECO:0000256" key="3">
    <source>
        <dbReference type="ARBA" id="ARBA00023295"/>
    </source>
</evidence>
<dbReference type="Pfam" id="PF00232">
    <property type="entry name" value="Glyco_hydro_1"/>
    <property type="match status" value="1"/>
</dbReference>
<dbReference type="AlphaFoldDB" id="A0A316UJH7"/>
<dbReference type="EMBL" id="KZ819322">
    <property type="protein sequence ID" value="PWN23365.1"/>
    <property type="molecule type" value="Genomic_DNA"/>
</dbReference>
<dbReference type="OrthoDB" id="65569at2759"/>
<feature type="non-terminal residue" evidence="5">
    <location>
        <position position="463"/>
    </location>
</feature>
<dbReference type="PANTHER" id="PTHR10353:SF36">
    <property type="entry name" value="LP05116P"/>
    <property type="match status" value="1"/>
</dbReference>
<proteinExistence type="inferred from homology"/>
<evidence type="ECO:0000256" key="4">
    <source>
        <dbReference type="RuleBase" id="RU003690"/>
    </source>
</evidence>
<dbReference type="Gene3D" id="3.20.20.80">
    <property type="entry name" value="Glycosidases"/>
    <property type="match status" value="1"/>
</dbReference>
<keyword evidence="2 5" id="KW-0378">Hydrolase</keyword>
<comment type="similarity">
    <text evidence="1 4">Belongs to the glycosyl hydrolase 1 family.</text>
</comment>
<reference evidence="5 6" key="1">
    <citation type="journal article" date="2018" name="Mol. Biol. Evol.">
        <title>Broad Genomic Sampling Reveals a Smut Pathogenic Ancestry of the Fungal Clade Ustilaginomycotina.</title>
        <authorList>
            <person name="Kijpornyongpan T."/>
            <person name="Mondo S.J."/>
            <person name="Barry K."/>
            <person name="Sandor L."/>
            <person name="Lee J."/>
            <person name="Lipzen A."/>
            <person name="Pangilinan J."/>
            <person name="LaButti K."/>
            <person name="Hainaut M."/>
            <person name="Henrissat B."/>
            <person name="Grigoriev I.V."/>
            <person name="Spatafora J.W."/>
            <person name="Aime M.C."/>
        </authorList>
    </citation>
    <scope>NUCLEOTIDE SEQUENCE [LARGE SCALE GENOMIC DNA]</scope>
    <source>
        <strain evidence="5 6">MCA 4718</strain>
    </source>
</reference>
<dbReference type="GO" id="GO:0008422">
    <property type="term" value="F:beta-glucosidase activity"/>
    <property type="evidence" value="ECO:0007669"/>
    <property type="project" value="TreeGrafter"/>
</dbReference>
<protein>
    <submittedName>
        <fullName evidence="5">Glycoside hydrolase</fullName>
    </submittedName>
</protein>
<dbReference type="PANTHER" id="PTHR10353">
    <property type="entry name" value="GLYCOSYL HYDROLASE"/>
    <property type="match status" value="1"/>
</dbReference>
<dbReference type="InterPro" id="IPR017853">
    <property type="entry name" value="GH"/>
</dbReference>
<dbReference type="Proteomes" id="UP000245942">
    <property type="component" value="Unassembled WGS sequence"/>
</dbReference>
<sequence>PASFFYGCATSAYQIEGSTKAGGRGESQWDAYIHNTTGSAHVANGDDAEVAMDFYNTYKQDIPLFKSALGIDTFSFSIAWTRILPHGNETTPNQAGVDFYKDMIATAKAQSMLVACTLFHWDFPQALQAKYGGWLDDRIIEDYAHYAKMTMEALGHGCDMWITVNEPRTFCTTSYGPQPNIGAPGFPATHLQTFECVHRVLLAHAKANQAFWDLKRKGKVHGRVGIKIDGAPLEPFDVFNATVVKAIQPAMDMMGWILAPLTTGDYASAMRKVMGAKLPTFTPQQSAGLKDSYHFIAWDSYATMYAKPTDGACVDETNPLWPACVELMPVNKTGVSIGEPTGSFWNFQGNDTIIKGMRYMHQRWNPKALAIGENGLSLPSSPTLSLNDSLHDLQRIRWYRNAVNQINTILDEGKIPFVGYLAWSCISNFEWIQGYQEDFGLIYAKPGANQTRYIKESASFLQA</sequence>
<evidence type="ECO:0000256" key="1">
    <source>
        <dbReference type="ARBA" id="ARBA00010838"/>
    </source>
</evidence>
<evidence type="ECO:0000313" key="5">
    <source>
        <dbReference type="EMBL" id="PWN23365.1"/>
    </source>
</evidence>
<dbReference type="GeneID" id="37011767"/>
<keyword evidence="3" id="KW-0326">Glycosidase</keyword>
<gene>
    <name evidence="5" type="ORF">BCV69DRAFT_242397</name>
</gene>
<organism evidence="5 6">
    <name type="scientific">Pseudomicrostroma glucosiphilum</name>
    <dbReference type="NCBI Taxonomy" id="1684307"/>
    <lineage>
        <taxon>Eukaryota</taxon>
        <taxon>Fungi</taxon>
        <taxon>Dikarya</taxon>
        <taxon>Basidiomycota</taxon>
        <taxon>Ustilaginomycotina</taxon>
        <taxon>Exobasidiomycetes</taxon>
        <taxon>Microstromatales</taxon>
        <taxon>Microstromatales incertae sedis</taxon>
        <taxon>Pseudomicrostroma</taxon>
    </lineage>
</organism>
<dbReference type="SUPFAM" id="SSF51445">
    <property type="entry name" value="(Trans)glycosidases"/>
    <property type="match status" value="1"/>
</dbReference>
<feature type="non-terminal residue" evidence="5">
    <location>
        <position position="1"/>
    </location>
</feature>
<dbReference type="GO" id="GO:0005975">
    <property type="term" value="P:carbohydrate metabolic process"/>
    <property type="evidence" value="ECO:0007669"/>
    <property type="project" value="InterPro"/>
</dbReference>
<dbReference type="PROSITE" id="PS00653">
    <property type="entry name" value="GLYCOSYL_HYDROL_F1_2"/>
    <property type="match status" value="1"/>
</dbReference>
<dbReference type="RefSeq" id="XP_025350525.1">
    <property type="nucleotide sequence ID" value="XM_025490033.1"/>
</dbReference>